<name>A0A242N1S2_CABSO</name>
<sequence length="49" mass="5680">MGHFAAYRDSQARFQFFRSSALTRRDVRNELQTRSVAFERISGTLLASK</sequence>
<evidence type="ECO:0000313" key="1">
    <source>
        <dbReference type="EMBL" id="OTP76942.1"/>
    </source>
</evidence>
<evidence type="ECO:0000313" key="3">
    <source>
        <dbReference type="Proteomes" id="UP000194546"/>
    </source>
</evidence>
<dbReference type="Proteomes" id="UP000195221">
    <property type="component" value="Unassembled WGS sequence"/>
</dbReference>
<comment type="caution">
    <text evidence="2">The sequence shown here is derived from an EMBL/GenBank/DDBJ whole genome shotgun (WGS) entry which is preliminary data.</text>
</comment>
<accession>A0A242N1S2</accession>
<dbReference type="Proteomes" id="UP000194546">
    <property type="component" value="Unassembled WGS sequence"/>
</dbReference>
<dbReference type="AlphaFoldDB" id="A0A242N1S2"/>
<protein>
    <submittedName>
        <fullName evidence="2">Uncharacterized protein</fullName>
    </submittedName>
</protein>
<reference evidence="1 3" key="1">
    <citation type="submission" date="2017-03" db="EMBL/GenBank/DDBJ databases">
        <title>Genome analysis of strain PAMC 26510.</title>
        <authorList>
            <person name="Oh H.-M."/>
            <person name="Yang J.-A."/>
        </authorList>
    </citation>
    <scope>NUCLEOTIDE SEQUENCE [LARGE SCALE GENOMIC DNA]</scope>
    <source>
        <strain evidence="1 3">PAMC 26510</strain>
    </source>
</reference>
<evidence type="ECO:0000313" key="2">
    <source>
        <dbReference type="EMBL" id="OTP77628.1"/>
    </source>
</evidence>
<reference evidence="2 4" key="2">
    <citation type="submission" date="2017-03" db="EMBL/GenBank/DDBJ databases">
        <title>Genome analysis of strain PAMC 26577.</title>
        <authorList>
            <person name="Oh H.-M."/>
            <person name="Yang J.-A."/>
        </authorList>
    </citation>
    <scope>NUCLEOTIDE SEQUENCE [LARGE SCALE GENOMIC DNA]</scope>
    <source>
        <strain evidence="2 4">PAMC 26577</strain>
    </source>
</reference>
<organism evidence="2 4">
    <name type="scientific">Caballeronia sordidicola</name>
    <name type="common">Burkholderia sordidicola</name>
    <dbReference type="NCBI Taxonomy" id="196367"/>
    <lineage>
        <taxon>Bacteria</taxon>
        <taxon>Pseudomonadati</taxon>
        <taxon>Pseudomonadota</taxon>
        <taxon>Betaproteobacteria</taxon>
        <taxon>Burkholderiales</taxon>
        <taxon>Burkholderiaceae</taxon>
        <taxon>Caballeronia</taxon>
    </lineage>
</organism>
<proteinExistence type="predicted"/>
<dbReference type="EMBL" id="NBTZ01000030">
    <property type="protein sequence ID" value="OTP77628.1"/>
    <property type="molecule type" value="Genomic_DNA"/>
</dbReference>
<gene>
    <name evidence="1" type="ORF">PAMC26510_11085</name>
    <name evidence="2" type="ORF">PAMC26577_08325</name>
</gene>
<dbReference type="EMBL" id="NBTY01000055">
    <property type="protein sequence ID" value="OTP76942.1"/>
    <property type="molecule type" value="Genomic_DNA"/>
</dbReference>
<evidence type="ECO:0000313" key="4">
    <source>
        <dbReference type="Proteomes" id="UP000195221"/>
    </source>
</evidence>